<dbReference type="Gene3D" id="3.40.190.10">
    <property type="entry name" value="Periplasmic binding protein-like II"/>
    <property type="match status" value="1"/>
</dbReference>
<dbReference type="InterPro" id="IPR006311">
    <property type="entry name" value="TAT_signal"/>
</dbReference>
<accession>A0ABT5MTH3</accession>
<dbReference type="RefSeq" id="WP_273948342.1">
    <property type="nucleotide sequence ID" value="NZ_JAQSIP010000001.1"/>
</dbReference>
<dbReference type="PANTHER" id="PTHR42928:SF5">
    <property type="entry name" value="BLR1237 PROTEIN"/>
    <property type="match status" value="1"/>
</dbReference>
<evidence type="ECO:0000256" key="2">
    <source>
        <dbReference type="SAM" id="SignalP"/>
    </source>
</evidence>
<dbReference type="Proteomes" id="UP001528673">
    <property type="component" value="Unassembled WGS sequence"/>
</dbReference>
<evidence type="ECO:0000313" key="3">
    <source>
        <dbReference type="EMBL" id="MDD0837334.1"/>
    </source>
</evidence>
<dbReference type="InterPro" id="IPR042100">
    <property type="entry name" value="Bug_dom1"/>
</dbReference>
<sequence length="336" mass="35562">MPSTPVKSARLSRRHVLSHALGGAAALALPSVQAQSSGAWPNKPIRLIVPYTPGGFTDQMARLVQNGLQTRLGQSVLIENKPGAGSMIGVDAVAKSAPDGSTFGVVIAAYAANNSLYPKLPYDARKDLTGVSLMGISPLVAAVPLDAPFKTAQELVRYARANPGKVSYGSSGNGSAVHLTTELFKQQTGAFMVHIPYRGAAPALTDLIGGQIQLFFDAATGLINMGKQGKVRLIGVASEQRLPALPDLPTFIEQGFKDFTGSTWAGVIAPAGTPRDILRRMSEEITRIVRSEEMRPRLEAMGTFPAGGTPEEFDAFLVSENAKWGKVIRTGGIKPD</sequence>
<dbReference type="PROSITE" id="PS51318">
    <property type="entry name" value="TAT"/>
    <property type="match status" value="1"/>
</dbReference>
<gene>
    <name evidence="3" type="ORF">PSQ40_01995</name>
</gene>
<dbReference type="Gene3D" id="3.40.190.150">
    <property type="entry name" value="Bordetella uptake gene, domain 1"/>
    <property type="match status" value="1"/>
</dbReference>
<dbReference type="Pfam" id="PF03401">
    <property type="entry name" value="TctC"/>
    <property type="match status" value="1"/>
</dbReference>
<proteinExistence type="inferred from homology"/>
<dbReference type="SUPFAM" id="SSF53850">
    <property type="entry name" value="Periplasmic binding protein-like II"/>
    <property type="match status" value="1"/>
</dbReference>
<dbReference type="PIRSF" id="PIRSF017082">
    <property type="entry name" value="YflP"/>
    <property type="match status" value="1"/>
</dbReference>
<evidence type="ECO:0000313" key="4">
    <source>
        <dbReference type="Proteomes" id="UP001528673"/>
    </source>
</evidence>
<organism evidence="3 4">
    <name type="scientific">Curvibacter cyanobacteriorum</name>
    <dbReference type="NCBI Taxonomy" id="3026422"/>
    <lineage>
        <taxon>Bacteria</taxon>
        <taxon>Pseudomonadati</taxon>
        <taxon>Pseudomonadota</taxon>
        <taxon>Betaproteobacteria</taxon>
        <taxon>Burkholderiales</taxon>
        <taxon>Comamonadaceae</taxon>
        <taxon>Curvibacter</taxon>
    </lineage>
</organism>
<dbReference type="EMBL" id="JAQSIP010000001">
    <property type="protein sequence ID" value="MDD0837334.1"/>
    <property type="molecule type" value="Genomic_DNA"/>
</dbReference>
<feature type="signal peptide" evidence="2">
    <location>
        <begin position="1"/>
        <end position="34"/>
    </location>
</feature>
<evidence type="ECO:0000256" key="1">
    <source>
        <dbReference type="ARBA" id="ARBA00006987"/>
    </source>
</evidence>
<dbReference type="PANTHER" id="PTHR42928">
    <property type="entry name" value="TRICARBOXYLATE-BINDING PROTEIN"/>
    <property type="match status" value="1"/>
</dbReference>
<feature type="chain" id="PRO_5047530944" evidence="2">
    <location>
        <begin position="35"/>
        <end position="336"/>
    </location>
</feature>
<reference evidence="3 4" key="1">
    <citation type="submission" date="2023-02" db="EMBL/GenBank/DDBJ databases">
        <title>Bacterial whole genomic sequence of Curvibacter sp. HBC61.</title>
        <authorList>
            <person name="Le V."/>
            <person name="Ko S.-R."/>
            <person name="Ahn C.-Y."/>
            <person name="Oh H.-M."/>
        </authorList>
    </citation>
    <scope>NUCLEOTIDE SEQUENCE [LARGE SCALE GENOMIC DNA]</scope>
    <source>
        <strain evidence="3 4">HBC61</strain>
    </source>
</reference>
<keyword evidence="4" id="KW-1185">Reference proteome</keyword>
<comment type="caution">
    <text evidence="3">The sequence shown here is derived from an EMBL/GenBank/DDBJ whole genome shotgun (WGS) entry which is preliminary data.</text>
</comment>
<name>A0ABT5MTH3_9BURK</name>
<dbReference type="CDD" id="cd13578">
    <property type="entry name" value="PBP2_Bug27"/>
    <property type="match status" value="1"/>
</dbReference>
<dbReference type="InterPro" id="IPR005064">
    <property type="entry name" value="BUG"/>
</dbReference>
<protein>
    <submittedName>
        <fullName evidence="3">Tripartite tricarboxylate transporter substrate binding protein</fullName>
    </submittedName>
</protein>
<keyword evidence="2" id="KW-0732">Signal</keyword>
<comment type="similarity">
    <text evidence="1">Belongs to the UPF0065 (bug) family.</text>
</comment>